<feature type="domain" description="Bacterial type II secretion system protein E" evidence="3">
    <location>
        <begin position="209"/>
        <end position="412"/>
    </location>
</feature>
<dbReference type="EMBL" id="AGBF01000001">
    <property type="protein sequence ID" value="EGX61932.1"/>
    <property type="molecule type" value="Genomic_DNA"/>
</dbReference>
<dbReference type="PANTHER" id="PTHR30486">
    <property type="entry name" value="TWITCHING MOTILITY PROTEIN PILT"/>
    <property type="match status" value="1"/>
</dbReference>
<dbReference type="RefSeq" id="WP_007490740.1">
    <property type="nucleotide sequence ID" value="NZ_AGBF01000001.1"/>
</dbReference>
<dbReference type="InterPro" id="IPR027417">
    <property type="entry name" value="P-loop_NTPase"/>
</dbReference>
<comment type="similarity">
    <text evidence="1">Belongs to the GSP E family.</text>
</comment>
<protein>
    <submittedName>
        <fullName evidence="4">ATP/GTP-binding protein</fullName>
    </submittedName>
</protein>
<dbReference type="OrthoDB" id="9810761at2"/>
<evidence type="ECO:0000259" key="3">
    <source>
        <dbReference type="Pfam" id="PF00437"/>
    </source>
</evidence>
<evidence type="ECO:0000313" key="5">
    <source>
        <dbReference type="Proteomes" id="UP000004217"/>
    </source>
</evidence>
<name>G2G436_9ACTN</name>
<feature type="region of interest" description="Disordered" evidence="2">
    <location>
        <begin position="1"/>
        <end position="54"/>
    </location>
</feature>
<keyword evidence="5" id="KW-1185">Reference proteome</keyword>
<dbReference type="Pfam" id="PF00437">
    <property type="entry name" value="T2SSE"/>
    <property type="match status" value="1"/>
</dbReference>
<sequence length="520" mass="56477">MTQRGRPLFPGATSPGPSQFASVSPSGTPADVPVAADGGTAAPAERTPAALPGAPTAAGRAALWDWATVRSLRDELSARIAPEYQTYKESAGTEMSAEEAEQRGWEIIQDLVARWAADFSAARQISPTSADETSLAQAVFDLQFAHGRLQPYLDDDAVENILINGCDDVWVDYANQPNRKVAPIAESDEELVELLQMLARRHGAGERSLSKASPTLALRLSDTSRLQALTEVTPRPYVVIRKQRVRDASLEKLVELGTIDASLMHFLKAAMAARKNIMISGTQGVGKTTMLIALAREIDPQERVGTLETEYELFLHEIGHLQQVVPMEAREGNGERVDGRDAGEIELADLIAPSLRMMLRRMIVGEVRSREIVPMLQAMSAGEGGSMCTIHVKRADAVFARIAQLCIQHGGGMTQELAYLTAAMALDFVVHIHMDDRTEHGGTKERFVHQVLEVTGEFSELTGAPSFNRIYSPGPDGRAVPTGIQPACLDDLLQAGFHPEWLSTYQNIGAWTARPNGKVA</sequence>
<gene>
    <name evidence="4" type="ORF">SZN_01185</name>
</gene>
<dbReference type="Proteomes" id="UP000004217">
    <property type="component" value="Unassembled WGS sequence"/>
</dbReference>
<dbReference type="SUPFAM" id="SSF52540">
    <property type="entry name" value="P-loop containing nucleoside triphosphate hydrolases"/>
    <property type="match status" value="1"/>
</dbReference>
<dbReference type="GO" id="GO:0016887">
    <property type="term" value="F:ATP hydrolysis activity"/>
    <property type="evidence" value="ECO:0007669"/>
    <property type="project" value="InterPro"/>
</dbReference>
<comment type="caution">
    <text evidence="4">The sequence shown here is derived from an EMBL/GenBank/DDBJ whole genome shotgun (WGS) entry which is preliminary data.</text>
</comment>
<dbReference type="Gene3D" id="3.40.50.300">
    <property type="entry name" value="P-loop containing nucleotide triphosphate hydrolases"/>
    <property type="match status" value="1"/>
</dbReference>
<dbReference type="InterPro" id="IPR001482">
    <property type="entry name" value="T2SS/T4SS_dom"/>
</dbReference>
<dbReference type="InterPro" id="IPR050921">
    <property type="entry name" value="T4SS_GSP_E_ATPase"/>
</dbReference>
<proteinExistence type="inferred from homology"/>
<evidence type="ECO:0000256" key="1">
    <source>
        <dbReference type="ARBA" id="ARBA00006611"/>
    </source>
</evidence>
<feature type="compositionally biased region" description="Polar residues" evidence="2">
    <location>
        <begin position="15"/>
        <end position="27"/>
    </location>
</feature>
<dbReference type="AlphaFoldDB" id="G2G436"/>
<accession>G2G436</accession>
<organism evidence="4 5">
    <name type="scientific">Streptomyces zinciresistens K42</name>
    <dbReference type="NCBI Taxonomy" id="700597"/>
    <lineage>
        <taxon>Bacteria</taxon>
        <taxon>Bacillati</taxon>
        <taxon>Actinomycetota</taxon>
        <taxon>Actinomycetes</taxon>
        <taxon>Kitasatosporales</taxon>
        <taxon>Streptomycetaceae</taxon>
        <taxon>Streptomyces</taxon>
    </lineage>
</organism>
<evidence type="ECO:0000313" key="4">
    <source>
        <dbReference type="EMBL" id="EGX61932.1"/>
    </source>
</evidence>
<dbReference type="CDD" id="cd01130">
    <property type="entry name" value="VirB11-like_ATPase"/>
    <property type="match status" value="1"/>
</dbReference>
<reference evidence="4 5" key="1">
    <citation type="submission" date="2011-08" db="EMBL/GenBank/DDBJ databases">
        <authorList>
            <person name="Lin Y."/>
            <person name="Hao X."/>
            <person name="Johnstone L."/>
            <person name="Miller S.J."/>
            <person name="Wei G."/>
            <person name="Rensing C."/>
        </authorList>
    </citation>
    <scope>NUCLEOTIDE SEQUENCE [LARGE SCALE GENOMIC DNA]</scope>
    <source>
        <strain evidence="4 5">K42</strain>
    </source>
</reference>
<dbReference type="Gene3D" id="3.30.450.380">
    <property type="match status" value="1"/>
</dbReference>
<dbReference type="PATRIC" id="fig|700597.3.peg.222"/>
<dbReference type="PANTHER" id="PTHR30486:SF6">
    <property type="entry name" value="TYPE IV PILUS RETRACTATION ATPASE PILT"/>
    <property type="match status" value="1"/>
</dbReference>
<evidence type="ECO:0000256" key="2">
    <source>
        <dbReference type="SAM" id="MobiDB-lite"/>
    </source>
</evidence>